<gene>
    <name evidence="1" type="ORF">M011DRAFT_344402</name>
</gene>
<sequence length="77" mass="8149">MGWSFDTSGLGSLHPCSKEVVPATRKAVAVERISSTTAIGKARAAWDAPSAKASKVARTRWRSAIRTDDIGMIGAFS</sequence>
<reference evidence="1" key="1">
    <citation type="journal article" date="2020" name="Stud. Mycol.">
        <title>101 Dothideomycetes genomes: a test case for predicting lifestyles and emergence of pathogens.</title>
        <authorList>
            <person name="Haridas S."/>
            <person name="Albert R."/>
            <person name="Binder M."/>
            <person name="Bloem J."/>
            <person name="Labutti K."/>
            <person name="Salamov A."/>
            <person name="Andreopoulos B."/>
            <person name="Baker S."/>
            <person name="Barry K."/>
            <person name="Bills G."/>
            <person name="Bluhm B."/>
            <person name="Cannon C."/>
            <person name="Castanera R."/>
            <person name="Culley D."/>
            <person name="Daum C."/>
            <person name="Ezra D."/>
            <person name="Gonzalez J."/>
            <person name="Henrissat B."/>
            <person name="Kuo A."/>
            <person name="Liang C."/>
            <person name="Lipzen A."/>
            <person name="Lutzoni F."/>
            <person name="Magnuson J."/>
            <person name="Mondo S."/>
            <person name="Nolan M."/>
            <person name="Ohm R."/>
            <person name="Pangilinan J."/>
            <person name="Park H.-J."/>
            <person name="Ramirez L."/>
            <person name="Alfaro M."/>
            <person name="Sun H."/>
            <person name="Tritt A."/>
            <person name="Yoshinaga Y."/>
            <person name="Zwiers L.-H."/>
            <person name="Turgeon B."/>
            <person name="Goodwin S."/>
            <person name="Spatafora J."/>
            <person name="Crous P."/>
            <person name="Grigoriev I."/>
        </authorList>
    </citation>
    <scope>NUCLEOTIDE SEQUENCE</scope>
    <source>
        <strain evidence="1">CBS 119925</strain>
    </source>
</reference>
<dbReference type="EMBL" id="MU006569">
    <property type="protein sequence ID" value="KAF2748312.1"/>
    <property type="molecule type" value="Genomic_DNA"/>
</dbReference>
<keyword evidence="2" id="KW-1185">Reference proteome</keyword>
<name>A0A6A6VCF4_9PLEO</name>
<dbReference type="Proteomes" id="UP000799440">
    <property type="component" value="Unassembled WGS sequence"/>
</dbReference>
<organism evidence="1 2">
    <name type="scientific">Sporormia fimetaria CBS 119925</name>
    <dbReference type="NCBI Taxonomy" id="1340428"/>
    <lineage>
        <taxon>Eukaryota</taxon>
        <taxon>Fungi</taxon>
        <taxon>Dikarya</taxon>
        <taxon>Ascomycota</taxon>
        <taxon>Pezizomycotina</taxon>
        <taxon>Dothideomycetes</taxon>
        <taxon>Pleosporomycetidae</taxon>
        <taxon>Pleosporales</taxon>
        <taxon>Sporormiaceae</taxon>
        <taxon>Sporormia</taxon>
    </lineage>
</organism>
<evidence type="ECO:0000313" key="2">
    <source>
        <dbReference type="Proteomes" id="UP000799440"/>
    </source>
</evidence>
<accession>A0A6A6VCF4</accession>
<evidence type="ECO:0000313" key="1">
    <source>
        <dbReference type="EMBL" id="KAF2748312.1"/>
    </source>
</evidence>
<protein>
    <submittedName>
        <fullName evidence="1">Uncharacterized protein</fullName>
    </submittedName>
</protein>
<proteinExistence type="predicted"/>
<dbReference type="AlphaFoldDB" id="A0A6A6VCF4"/>